<dbReference type="Gene3D" id="3.40.50.300">
    <property type="entry name" value="P-loop containing nucleotide triphosphate hydrolases"/>
    <property type="match status" value="2"/>
</dbReference>
<dbReference type="Pfam" id="PF00271">
    <property type="entry name" value="Helicase_C"/>
    <property type="match status" value="1"/>
</dbReference>
<keyword evidence="3" id="KW-0547">Nucleotide-binding</keyword>
<feature type="compositionally biased region" description="Low complexity" evidence="8">
    <location>
        <begin position="2128"/>
        <end position="2152"/>
    </location>
</feature>
<feature type="compositionally biased region" description="Polar residues" evidence="8">
    <location>
        <begin position="1890"/>
        <end position="1908"/>
    </location>
</feature>
<feature type="compositionally biased region" description="Low complexity" evidence="8">
    <location>
        <begin position="164"/>
        <end position="184"/>
    </location>
</feature>
<dbReference type="EMBL" id="KE346363">
    <property type="protein sequence ID" value="KJE91911.1"/>
    <property type="molecule type" value="Genomic_DNA"/>
</dbReference>
<keyword evidence="4" id="KW-0378">Hydrolase</keyword>
<dbReference type="Gene3D" id="1.20.1320.20">
    <property type="entry name" value="hef helicase domain"/>
    <property type="match status" value="1"/>
</dbReference>
<dbReference type="GO" id="GO:0005524">
    <property type="term" value="F:ATP binding"/>
    <property type="evidence" value="ECO:0007669"/>
    <property type="project" value="UniProtKB-KW"/>
</dbReference>
<dbReference type="OrthoDB" id="164902at2759"/>
<feature type="compositionally biased region" description="Acidic residues" evidence="8">
    <location>
        <begin position="2193"/>
        <end position="2220"/>
    </location>
</feature>
<feature type="compositionally biased region" description="Acidic residues" evidence="8">
    <location>
        <begin position="2051"/>
        <end position="2066"/>
    </location>
</feature>
<evidence type="ECO:0000256" key="7">
    <source>
        <dbReference type="ARBA" id="ARBA00023242"/>
    </source>
</evidence>
<dbReference type="InterPro" id="IPR011545">
    <property type="entry name" value="DEAD/DEAH_box_helicase_dom"/>
</dbReference>
<feature type="compositionally biased region" description="Acidic residues" evidence="8">
    <location>
        <begin position="1991"/>
        <end position="2003"/>
    </location>
</feature>
<feature type="compositionally biased region" description="Acidic residues" evidence="8">
    <location>
        <begin position="933"/>
        <end position="949"/>
    </location>
</feature>
<keyword evidence="9" id="KW-1133">Transmembrane helix</keyword>
<feature type="compositionally biased region" description="Basic and acidic residues" evidence="8">
    <location>
        <begin position="1203"/>
        <end position="1224"/>
    </location>
</feature>
<feature type="domain" description="Helicase ATP-binding" evidence="10">
    <location>
        <begin position="457"/>
        <end position="625"/>
    </location>
</feature>
<feature type="region of interest" description="Disordered" evidence="8">
    <location>
        <begin position="2191"/>
        <end position="2240"/>
    </location>
</feature>
<feature type="transmembrane region" description="Helical" evidence="9">
    <location>
        <begin position="361"/>
        <end position="383"/>
    </location>
</feature>
<feature type="region of interest" description="Disordered" evidence="8">
    <location>
        <begin position="35"/>
        <end position="217"/>
    </location>
</feature>
<dbReference type="InterPro" id="IPR014001">
    <property type="entry name" value="Helicase_ATP-bd"/>
</dbReference>
<keyword evidence="9" id="KW-0812">Transmembrane</keyword>
<accession>A0A0D2UA29</accession>
<evidence type="ECO:0000256" key="2">
    <source>
        <dbReference type="ARBA" id="ARBA00009889"/>
    </source>
</evidence>
<organism evidence="12 13">
    <name type="scientific">Capsaspora owczarzaki (strain ATCC 30864)</name>
    <dbReference type="NCBI Taxonomy" id="595528"/>
    <lineage>
        <taxon>Eukaryota</taxon>
        <taxon>Filasterea</taxon>
        <taxon>Capsaspora</taxon>
    </lineage>
</organism>
<feature type="region of interest" description="Disordered" evidence="8">
    <location>
        <begin position="787"/>
        <end position="831"/>
    </location>
</feature>
<evidence type="ECO:0000256" key="1">
    <source>
        <dbReference type="ARBA" id="ARBA00004123"/>
    </source>
</evidence>
<feature type="compositionally biased region" description="Basic residues" evidence="8">
    <location>
        <begin position="2021"/>
        <end position="2035"/>
    </location>
</feature>
<dbReference type="GO" id="GO:0043138">
    <property type="term" value="F:3'-5' DNA helicase activity"/>
    <property type="evidence" value="ECO:0007669"/>
    <property type="project" value="InterPro"/>
</dbReference>
<evidence type="ECO:0000256" key="5">
    <source>
        <dbReference type="ARBA" id="ARBA00022806"/>
    </source>
</evidence>
<comment type="similarity">
    <text evidence="2">Belongs to the DEAD box helicase family. DEAH subfamily. FANCM sub-subfamily.</text>
</comment>
<dbReference type="SMART" id="SM00487">
    <property type="entry name" value="DEXDc"/>
    <property type="match status" value="1"/>
</dbReference>
<feature type="compositionally biased region" description="Low complexity" evidence="8">
    <location>
        <begin position="792"/>
        <end position="820"/>
    </location>
</feature>
<evidence type="ECO:0000256" key="3">
    <source>
        <dbReference type="ARBA" id="ARBA00022741"/>
    </source>
</evidence>
<evidence type="ECO:0000259" key="10">
    <source>
        <dbReference type="PROSITE" id="PS51192"/>
    </source>
</evidence>
<dbReference type="InterPro" id="IPR001650">
    <property type="entry name" value="Helicase_C-like"/>
</dbReference>
<dbReference type="SMART" id="SM00490">
    <property type="entry name" value="HELICc"/>
    <property type="match status" value="1"/>
</dbReference>
<keyword evidence="6" id="KW-0067">ATP-binding</keyword>
<dbReference type="Pfam" id="PF00270">
    <property type="entry name" value="DEAD"/>
    <property type="match status" value="1"/>
</dbReference>
<proteinExistence type="inferred from homology"/>
<feature type="region of interest" description="Disordered" evidence="8">
    <location>
        <begin position="933"/>
        <end position="952"/>
    </location>
</feature>
<feature type="domain" description="Helicase C-terminal" evidence="11">
    <location>
        <begin position="935"/>
        <end position="1102"/>
    </location>
</feature>
<feature type="compositionally biased region" description="Acidic residues" evidence="8">
    <location>
        <begin position="2085"/>
        <end position="2103"/>
    </location>
</feature>
<dbReference type="GO" id="GO:0000400">
    <property type="term" value="F:four-way junction DNA binding"/>
    <property type="evidence" value="ECO:0007669"/>
    <property type="project" value="TreeGrafter"/>
</dbReference>
<feature type="region of interest" description="Disordered" evidence="8">
    <location>
        <begin position="389"/>
        <end position="428"/>
    </location>
</feature>
<dbReference type="InterPro" id="IPR039686">
    <property type="entry name" value="FANCM/Mph1-like_ID"/>
</dbReference>
<feature type="compositionally biased region" description="Low complexity" evidence="8">
    <location>
        <begin position="131"/>
        <end position="142"/>
    </location>
</feature>
<feature type="compositionally biased region" description="Low complexity" evidence="8">
    <location>
        <begin position="917"/>
        <end position="926"/>
    </location>
</feature>
<evidence type="ECO:0000256" key="8">
    <source>
        <dbReference type="SAM" id="MobiDB-lite"/>
    </source>
</evidence>
<keyword evidence="7" id="KW-0539">Nucleus</keyword>
<feature type="region of interest" description="Disordered" evidence="8">
    <location>
        <begin position="1824"/>
        <end position="2161"/>
    </location>
</feature>
<dbReference type="GO" id="GO:0009378">
    <property type="term" value="F:four-way junction helicase activity"/>
    <property type="evidence" value="ECO:0007669"/>
    <property type="project" value="TreeGrafter"/>
</dbReference>
<dbReference type="PROSITE" id="PS51194">
    <property type="entry name" value="HELICASE_CTER"/>
    <property type="match status" value="1"/>
</dbReference>
<feature type="compositionally biased region" description="Low complexity" evidence="8">
    <location>
        <begin position="1923"/>
        <end position="1950"/>
    </location>
</feature>
<gene>
    <name evidence="12" type="ORF">CAOG_002972</name>
</gene>
<feature type="region of interest" description="Disordered" evidence="8">
    <location>
        <begin position="1189"/>
        <end position="1246"/>
    </location>
</feature>
<feature type="compositionally biased region" description="Polar residues" evidence="8">
    <location>
        <begin position="893"/>
        <end position="907"/>
    </location>
</feature>
<feature type="compositionally biased region" description="Low complexity" evidence="8">
    <location>
        <begin position="109"/>
        <end position="119"/>
    </location>
</feature>
<dbReference type="InterPro" id="IPR044749">
    <property type="entry name" value="FANCM_DEXDc"/>
</dbReference>
<dbReference type="STRING" id="595528.A0A0D2UA29"/>
<keyword evidence="9" id="KW-0472">Membrane</keyword>
<dbReference type="GO" id="GO:0016787">
    <property type="term" value="F:hydrolase activity"/>
    <property type="evidence" value="ECO:0007669"/>
    <property type="project" value="UniProtKB-KW"/>
</dbReference>
<evidence type="ECO:0000256" key="9">
    <source>
        <dbReference type="SAM" id="Phobius"/>
    </source>
</evidence>
<dbReference type="GO" id="GO:0045003">
    <property type="term" value="P:double-strand break repair via synthesis-dependent strand annealing"/>
    <property type="evidence" value="ECO:0007669"/>
    <property type="project" value="TreeGrafter"/>
</dbReference>
<feature type="compositionally biased region" description="Basic and acidic residues" evidence="8">
    <location>
        <begin position="2004"/>
        <end position="2015"/>
    </location>
</feature>
<evidence type="ECO:0000313" key="13">
    <source>
        <dbReference type="Proteomes" id="UP000008743"/>
    </source>
</evidence>
<evidence type="ECO:0000256" key="6">
    <source>
        <dbReference type="ARBA" id="ARBA00022840"/>
    </source>
</evidence>
<reference evidence="13" key="1">
    <citation type="submission" date="2011-02" db="EMBL/GenBank/DDBJ databases">
        <title>The Genome Sequence of Capsaspora owczarzaki ATCC 30864.</title>
        <authorList>
            <person name="Russ C."/>
            <person name="Cuomo C."/>
            <person name="Burger G."/>
            <person name="Gray M.W."/>
            <person name="Holland P.W.H."/>
            <person name="King N."/>
            <person name="Lang F.B.F."/>
            <person name="Roger A.J."/>
            <person name="Ruiz-Trillo I."/>
            <person name="Young S.K."/>
            <person name="Zeng Q."/>
            <person name="Gargeya S."/>
            <person name="Alvarado L."/>
            <person name="Berlin A."/>
            <person name="Chapman S.B."/>
            <person name="Chen Z."/>
            <person name="Freedman E."/>
            <person name="Gellesch M."/>
            <person name="Goldberg J."/>
            <person name="Griggs A."/>
            <person name="Gujja S."/>
            <person name="Heilman E."/>
            <person name="Heiman D."/>
            <person name="Howarth C."/>
            <person name="Mehta T."/>
            <person name="Neiman D."/>
            <person name="Pearson M."/>
            <person name="Roberts A."/>
            <person name="Saif S."/>
            <person name="Shea T."/>
            <person name="Shenoy N."/>
            <person name="Sisk P."/>
            <person name="Stolte C."/>
            <person name="Sykes S."/>
            <person name="White J."/>
            <person name="Yandava C."/>
            <person name="Haas B."/>
            <person name="Nusbaum C."/>
            <person name="Birren B."/>
        </authorList>
    </citation>
    <scope>NUCLEOTIDE SEQUENCE</scope>
    <source>
        <strain evidence="13">ATCC 30864</strain>
    </source>
</reference>
<dbReference type="SUPFAM" id="SSF52540">
    <property type="entry name" value="P-loop containing nucleoside triphosphate hydrolases"/>
    <property type="match status" value="1"/>
</dbReference>
<feature type="region of interest" description="Disordered" evidence="8">
    <location>
        <begin position="881"/>
        <end position="926"/>
    </location>
</feature>
<dbReference type="InParanoid" id="A0A0D2UA29"/>
<dbReference type="Proteomes" id="UP000008743">
    <property type="component" value="Unassembled WGS sequence"/>
</dbReference>
<comment type="subcellular location">
    <subcellularLocation>
        <location evidence="1">Nucleus</location>
    </subcellularLocation>
</comment>
<sequence length="2371" mass="255409">MENTGRPRTPAGMSSSAWHDAEQLRLLGLKQSKLPSAWAAAAARSSHPAASHSAASHSAAAPPARPLGADATVTSTTSRQIQPSSENRGAVPGRPPTPPHSEGPFQVISENSNGSNSNSLDGTDFWAMKQPSKTSRPPSSSSVQHPLSHWGIGSKKAGASLWGAPARSSASSSSSSLFPASKTSDSALKKPSTTRPAAAIATTAASTLAASSRPGSGFHSLAPSSVEVYPPARSSPTRTSAPRPSAANVAASLAEADEFELLEDDAVDLFGDEDLILQAEANAVAGGGGFVSSSAPPPPAAGTIVPAAAASRHPVFAAMMMGATSAASTTTTRPSLFSSAAPSSTAGTQRPLHMLLTRTRLAFLFLMIVAPFFVTLDTLTAAAKPMLPFPPPAPTKAPSKATKGAKSGKSGTRPMSASPQPHTEDLDESELPEFAAEYGQDYIYPTNYQLRTYQFDIVRSALFQNTLVCLPTGLGKTFIAAVVMYNFYRWFPTGKVVFMAPTKPLVQQQLEACFSIMGVPQNETVMMTGSKAKEYRRETWRCKRILFVTPQILQHDLADGVCNARDFVCVVVDEAHKALGDYAYCQVIRHMVRTNRRFRVLALSATPGSNMASVQSVIQNLLISHVEVRTEQSLDVRTYICGRKTRAIIIQLGDVIANIRAMLLPVLGSWLHRLCDRRAFSNRNPENVTKQQLVAIRKVYMDRPPDTPEDPQGYQHSKGQVLGDYAVAISLFHAFELLGKYGVRPFYVYLKSVAQGSKSGNRSRYEIVNNGTIGKIMNDLYRRIEPDAPHWTAPDSAPAAPAAAARAKSKAPSRPAASTALSSVGSDSEQDQAVVGDDIDALVLKPSQSSKQKSTSIVDNPKLAKMIEVVRDHFLHFNERQRAREQQRRNKSRSQPAVSSGDSSFQSPAAGRGLLPNGAGANSAAGASQIEIDGDAEEDGDDEEEEEEVVDTRVMIFSEFRESVQEIIDALADQQPVVRAMAFVGQATTKGSKGLTQEQQLRIMRAFRSGDYNTLVSTSVGEEGLDVGHVDLIVCFDSQASPTRMVQRMGRTGRKREGQIVMLLYEGAEALAYQKSVERQKSVQDVLERQIKSFVMYPTPPRMIPLKFVPKATKTVVKTTDFLHNASPMSRRRMLREASRNAAKEAAGTTPAPAWALTGSEQQEYDSNFAVEPSAIDIFAPTTAAARRANQAATIHGGRSRQRHDAVDKRASQQARMELRRDDGAESSSEEEEEEEASADEQPINTPSVVQQLLGNSGLGLVSRRGANAHVPEHSILHSSETHLMKRVVATVNDLAFQSTQEFAAFEQAQQDLVLWMDVMPDPQAVSSSTTFPPELAPNGARQEIAAPAATLSRGHRSFSLGLEAINQAEDELFRRRMHSDDDDNDSLDDELMNTTLTSSVLPAARANSTSVGRASSVVARASASVLPTGLNPKLQSAQGRRETSPATLNLLSKSLDPLQPPAVSAVLDPTGPVIQAAHLAFPQSVPASNVTFFERLPDDANFSSFVQLDPVPSISSRPLPYQQFATSSGSTFDPNAARDVWQFYDGDLEQTWLAARVPEIVQSVSSVGLASLSPTVVFRARSEGPDAAQKGLLSSSPVAMRDSPKVSSAALGASCMPPQELQLERSSSWDEFAEDAVDDLIGAVPLSMLADVSSSTPERTRLSLSVDANASPVSTKPSLSSQLLHPVHAEAASQMRSSQVRNLPIETVEIVDDEDDADDVLANVPLSNLLHPTSTSPTKAPEPALPLPLAPAVATTDQESVLRRPGLNDDEFDLDPNDFADFDLSDSEQGIPSSSLIKAADLPSALEAVVSSSHRTLLSFRPQQEVRELGSPESIPVEPPASVRSSVKRRHAESEPEDDLMGFLSPTANHSHAEVMAAEASPDGPQLSALATTGHSDQSNAPQAQKQHPTKRVRCAVLSQDSPQVTPIKQQQQQQEQQQQLQSSSQFQPRPSPLVVSDSGTPIKRLRSGMELYRPSRASKAVKRKKVVLSDDDAADGDEGESDDAKDSDGRADNSESPAPKHRQPKSHPVRRSKSVATMPQRHRSRFVDDEAEFGDASSESEAEEGAVVGSPDGRAAAAAYNDSGDEDENDLGGENPDEYDMNDSFIDDGGPSSGAHPGARRPRAVASSADSGGSPRSSAASEGQASQEQGNLYRTSLLNTPPLNRLAGIGRMRHVIESRVANIRARRDAGLFDDDDDEEEDDNDDEAEEDDSEDELENDSPSPRRQGTGGSDDDFESEARAPHHNCIGFNCKSLDLWQRRALRPRWLHPRRLTNLSCSIDINKLLRSLLPRPGLIILLKRVAWLSDTQQQGARRPFHPALSFRPYNSKPNVRSTHPACSGATQAPIMLRPPLATETRGSVKCQVGGIRS</sequence>
<dbReference type="CDD" id="cd12091">
    <property type="entry name" value="FANCM_ID"/>
    <property type="match status" value="1"/>
</dbReference>
<feature type="region of interest" description="Disordered" evidence="8">
    <location>
        <begin position="227"/>
        <end position="246"/>
    </location>
</feature>
<dbReference type="GO" id="GO:0036297">
    <property type="term" value="P:interstrand cross-link repair"/>
    <property type="evidence" value="ECO:0007669"/>
    <property type="project" value="TreeGrafter"/>
</dbReference>
<protein>
    <submittedName>
        <fullName evidence="12">Fanconi anemia</fullName>
    </submittedName>
</protein>
<dbReference type="PANTHER" id="PTHR14025:SF20">
    <property type="entry name" value="FANCONI ANEMIA GROUP M PROTEIN"/>
    <property type="match status" value="1"/>
</dbReference>
<name>A0A0D2UA29_CAPO3</name>
<feature type="compositionally biased region" description="Low complexity" evidence="8">
    <location>
        <begin position="193"/>
        <end position="212"/>
    </location>
</feature>
<feature type="region of interest" description="Disordered" evidence="8">
    <location>
        <begin position="1131"/>
        <end position="1157"/>
    </location>
</feature>
<dbReference type="FunFam" id="3.40.50.300:FF:000861">
    <property type="entry name" value="Fanconi anemia, complementation group M"/>
    <property type="match status" value="1"/>
</dbReference>
<keyword evidence="5" id="KW-0347">Helicase</keyword>
<feature type="compositionally biased region" description="Low complexity" evidence="8">
    <location>
        <begin position="35"/>
        <end position="62"/>
    </location>
</feature>
<evidence type="ECO:0000313" key="12">
    <source>
        <dbReference type="EMBL" id="KJE91911.1"/>
    </source>
</evidence>
<feature type="compositionally biased region" description="Low complexity" evidence="8">
    <location>
        <begin position="230"/>
        <end position="246"/>
    </location>
</feature>
<dbReference type="PROSITE" id="PS51192">
    <property type="entry name" value="HELICASE_ATP_BIND_1"/>
    <property type="match status" value="1"/>
</dbReference>
<evidence type="ECO:0000256" key="4">
    <source>
        <dbReference type="ARBA" id="ARBA00022801"/>
    </source>
</evidence>
<evidence type="ECO:0000259" key="11">
    <source>
        <dbReference type="PROSITE" id="PS51194"/>
    </source>
</evidence>
<dbReference type="CDD" id="cd18033">
    <property type="entry name" value="DEXDc_FANCM"/>
    <property type="match status" value="1"/>
</dbReference>
<feature type="compositionally biased region" description="Acidic residues" evidence="8">
    <location>
        <begin position="1228"/>
        <end position="1239"/>
    </location>
</feature>
<dbReference type="InterPro" id="IPR027417">
    <property type="entry name" value="P-loop_NTPase"/>
</dbReference>
<feature type="compositionally biased region" description="Polar residues" evidence="8">
    <location>
        <begin position="72"/>
        <end position="87"/>
    </location>
</feature>
<feature type="compositionally biased region" description="Low complexity" evidence="8">
    <location>
        <begin position="396"/>
        <end position="412"/>
    </location>
</feature>
<dbReference type="PANTHER" id="PTHR14025">
    <property type="entry name" value="FANCONI ANEMIA GROUP M FANCM FAMILY MEMBER"/>
    <property type="match status" value="1"/>
</dbReference>
<keyword evidence="13" id="KW-1185">Reference proteome</keyword>
<dbReference type="GO" id="GO:0005634">
    <property type="term" value="C:nucleus"/>
    <property type="evidence" value="ECO:0007669"/>
    <property type="project" value="UniProtKB-SubCell"/>
</dbReference>